<proteinExistence type="predicted"/>
<reference evidence="2" key="1">
    <citation type="submission" date="2022-11" db="UniProtKB">
        <authorList>
            <consortium name="WormBaseParasite"/>
        </authorList>
    </citation>
    <scope>IDENTIFICATION</scope>
</reference>
<evidence type="ECO:0000313" key="1">
    <source>
        <dbReference type="Proteomes" id="UP000887579"/>
    </source>
</evidence>
<accession>A0AC34FJR1</accession>
<sequence>MRPVAGVGDGNEKSKSQNHNANDNNIVMADIGDNDGENDEEMDKATPMRK</sequence>
<dbReference type="Proteomes" id="UP000887579">
    <property type="component" value="Unplaced"/>
</dbReference>
<dbReference type="WBParaSite" id="ES5_v2.g17546.t1">
    <property type="protein sequence ID" value="ES5_v2.g17546.t1"/>
    <property type="gene ID" value="ES5_v2.g17546"/>
</dbReference>
<protein>
    <submittedName>
        <fullName evidence="2">Uncharacterized protein</fullName>
    </submittedName>
</protein>
<organism evidence="1 2">
    <name type="scientific">Panagrolaimus sp. ES5</name>
    <dbReference type="NCBI Taxonomy" id="591445"/>
    <lineage>
        <taxon>Eukaryota</taxon>
        <taxon>Metazoa</taxon>
        <taxon>Ecdysozoa</taxon>
        <taxon>Nematoda</taxon>
        <taxon>Chromadorea</taxon>
        <taxon>Rhabditida</taxon>
        <taxon>Tylenchina</taxon>
        <taxon>Panagrolaimomorpha</taxon>
        <taxon>Panagrolaimoidea</taxon>
        <taxon>Panagrolaimidae</taxon>
        <taxon>Panagrolaimus</taxon>
    </lineage>
</organism>
<name>A0AC34FJR1_9BILA</name>
<evidence type="ECO:0000313" key="2">
    <source>
        <dbReference type="WBParaSite" id="ES5_v2.g17546.t1"/>
    </source>
</evidence>